<evidence type="ECO:0000313" key="2">
    <source>
        <dbReference type="EMBL" id="MDQ9171153.1"/>
    </source>
</evidence>
<protein>
    <submittedName>
        <fullName evidence="2">Uncharacterized protein</fullName>
    </submittedName>
</protein>
<name>A0ABU1BQ64_9BURK</name>
<comment type="caution">
    <text evidence="2">The sequence shown here is derived from an EMBL/GenBank/DDBJ whole genome shotgun (WGS) entry which is preliminary data.</text>
</comment>
<dbReference type="RefSeq" id="WP_338437088.1">
    <property type="nucleotide sequence ID" value="NZ_JAUYVH010000007.1"/>
</dbReference>
<dbReference type="EMBL" id="JAUYVH010000007">
    <property type="protein sequence ID" value="MDQ9171153.1"/>
    <property type="molecule type" value="Genomic_DNA"/>
</dbReference>
<keyword evidence="3" id="KW-1185">Reference proteome</keyword>
<keyword evidence="1" id="KW-0812">Transmembrane</keyword>
<dbReference type="Proteomes" id="UP001225596">
    <property type="component" value="Unassembled WGS sequence"/>
</dbReference>
<sequence length="50" mass="5617">MEKTLDGIASTGHRLKPVIWNYNKIQAALCICTSVCVSTGLIAWILYAYW</sequence>
<keyword evidence="1" id="KW-1133">Transmembrane helix</keyword>
<accession>A0ABU1BQ64</accession>
<proteinExistence type="predicted"/>
<gene>
    <name evidence="2" type="ORF">Q8A64_12135</name>
</gene>
<reference evidence="2 3" key="1">
    <citation type="submission" date="2023-08" db="EMBL/GenBank/DDBJ databases">
        <title>Oxalobacteraceae gen .nov., isolated from river sludge outside the plant.</title>
        <authorList>
            <person name="Zhao S.Y."/>
        </authorList>
    </citation>
    <scope>NUCLEOTIDE SEQUENCE [LARGE SCALE GENOMIC DNA]</scope>
    <source>
        <strain evidence="2 3">R-40</strain>
    </source>
</reference>
<evidence type="ECO:0000313" key="3">
    <source>
        <dbReference type="Proteomes" id="UP001225596"/>
    </source>
</evidence>
<organism evidence="2 3">
    <name type="scientific">Keguizhuia sedimenti</name>
    <dbReference type="NCBI Taxonomy" id="3064264"/>
    <lineage>
        <taxon>Bacteria</taxon>
        <taxon>Pseudomonadati</taxon>
        <taxon>Pseudomonadota</taxon>
        <taxon>Betaproteobacteria</taxon>
        <taxon>Burkholderiales</taxon>
        <taxon>Oxalobacteraceae</taxon>
        <taxon>Keguizhuia</taxon>
    </lineage>
</organism>
<keyword evidence="1" id="KW-0472">Membrane</keyword>
<evidence type="ECO:0000256" key="1">
    <source>
        <dbReference type="SAM" id="Phobius"/>
    </source>
</evidence>
<feature type="transmembrane region" description="Helical" evidence="1">
    <location>
        <begin position="25"/>
        <end position="49"/>
    </location>
</feature>